<dbReference type="InParanoid" id="L5K2I6"/>
<dbReference type="EMBL" id="KB031038">
    <property type="protein sequence ID" value="ELK05790.1"/>
    <property type="molecule type" value="Genomic_DNA"/>
</dbReference>
<keyword evidence="3" id="KW-1185">Reference proteome</keyword>
<reference evidence="3" key="1">
    <citation type="journal article" date="2013" name="Science">
        <title>Comparative analysis of bat genomes provides insight into the evolution of flight and immunity.</title>
        <authorList>
            <person name="Zhang G."/>
            <person name="Cowled C."/>
            <person name="Shi Z."/>
            <person name="Huang Z."/>
            <person name="Bishop-Lilly K.A."/>
            <person name="Fang X."/>
            <person name="Wynne J.W."/>
            <person name="Xiong Z."/>
            <person name="Baker M.L."/>
            <person name="Zhao W."/>
            <person name="Tachedjian M."/>
            <person name="Zhu Y."/>
            <person name="Zhou P."/>
            <person name="Jiang X."/>
            <person name="Ng J."/>
            <person name="Yang L."/>
            <person name="Wu L."/>
            <person name="Xiao J."/>
            <person name="Feng Y."/>
            <person name="Chen Y."/>
            <person name="Sun X."/>
            <person name="Zhang Y."/>
            <person name="Marsh G.A."/>
            <person name="Crameri G."/>
            <person name="Broder C.C."/>
            <person name="Frey K.G."/>
            <person name="Wang L.F."/>
            <person name="Wang J."/>
        </authorList>
    </citation>
    <scope>NUCLEOTIDE SEQUENCE [LARGE SCALE GENOMIC DNA]</scope>
</reference>
<evidence type="ECO:0000256" key="1">
    <source>
        <dbReference type="SAM" id="MobiDB-lite"/>
    </source>
</evidence>
<gene>
    <name evidence="2" type="ORF">PAL_GLEAN10003370</name>
</gene>
<evidence type="ECO:0000313" key="2">
    <source>
        <dbReference type="EMBL" id="ELK05790.1"/>
    </source>
</evidence>
<accession>L5K2I6</accession>
<sequence>MATNKKRHNPGFPGIRIPSSRKIWEIHAKPNKKEKRSSRRQHPRHRPRWASLPSSLWGRHSEEPDPPYGAVNKYASEPKGRGVIAATSGPTDSALFSQDCAQHFLLLTPGHANTYPRGYVPTRKRAHVDTYPRGYVPTRKRAHADTSPHGNVPTWIRAHADTWPRNGNVPTWIRAHADTCPHGNVPTWIRAHADTWPRNQNRDPATAAGSRDLGLLHCSEPLAKHAPRRASPKT</sequence>
<feature type="compositionally biased region" description="Basic residues" evidence="1">
    <location>
        <begin position="29"/>
        <end position="48"/>
    </location>
</feature>
<organism evidence="2 3">
    <name type="scientific">Pteropus alecto</name>
    <name type="common">Black flying fox</name>
    <dbReference type="NCBI Taxonomy" id="9402"/>
    <lineage>
        <taxon>Eukaryota</taxon>
        <taxon>Metazoa</taxon>
        <taxon>Chordata</taxon>
        <taxon>Craniata</taxon>
        <taxon>Vertebrata</taxon>
        <taxon>Euteleostomi</taxon>
        <taxon>Mammalia</taxon>
        <taxon>Eutheria</taxon>
        <taxon>Laurasiatheria</taxon>
        <taxon>Chiroptera</taxon>
        <taxon>Yinpterochiroptera</taxon>
        <taxon>Pteropodoidea</taxon>
        <taxon>Pteropodidae</taxon>
        <taxon>Pteropodinae</taxon>
        <taxon>Pteropus</taxon>
    </lineage>
</organism>
<evidence type="ECO:0000313" key="3">
    <source>
        <dbReference type="Proteomes" id="UP000010552"/>
    </source>
</evidence>
<protein>
    <submittedName>
        <fullName evidence="2">Uncharacterized protein</fullName>
    </submittedName>
</protein>
<name>L5K2I6_PTEAL</name>
<proteinExistence type="predicted"/>
<dbReference type="AlphaFoldDB" id="L5K2I6"/>
<feature type="region of interest" description="Disordered" evidence="1">
    <location>
        <begin position="1"/>
        <end position="74"/>
    </location>
</feature>
<dbReference type="Proteomes" id="UP000010552">
    <property type="component" value="Unassembled WGS sequence"/>
</dbReference>